<feature type="signal peptide" evidence="1">
    <location>
        <begin position="1"/>
        <end position="21"/>
    </location>
</feature>
<proteinExistence type="predicted"/>
<name>A0A9P5QD10_9AGAR</name>
<dbReference type="AlphaFoldDB" id="A0A9P5QD10"/>
<feature type="chain" id="PRO_5040133415" description="Fruit-body specific protein a" evidence="1">
    <location>
        <begin position="22"/>
        <end position="221"/>
    </location>
</feature>
<protein>
    <recommendedName>
        <fullName evidence="4">Fruit-body specific protein a</fullName>
    </recommendedName>
</protein>
<evidence type="ECO:0000313" key="3">
    <source>
        <dbReference type="Proteomes" id="UP000772434"/>
    </source>
</evidence>
<evidence type="ECO:0000313" key="2">
    <source>
        <dbReference type="EMBL" id="KAF9078775.1"/>
    </source>
</evidence>
<evidence type="ECO:0000256" key="1">
    <source>
        <dbReference type="SAM" id="SignalP"/>
    </source>
</evidence>
<comment type="caution">
    <text evidence="2">The sequence shown here is derived from an EMBL/GenBank/DDBJ whole genome shotgun (WGS) entry which is preliminary data.</text>
</comment>
<keyword evidence="3" id="KW-1185">Reference proteome</keyword>
<reference evidence="2" key="1">
    <citation type="submission" date="2020-11" db="EMBL/GenBank/DDBJ databases">
        <authorList>
            <consortium name="DOE Joint Genome Institute"/>
            <person name="Ahrendt S."/>
            <person name="Riley R."/>
            <person name="Andreopoulos W."/>
            <person name="Labutti K."/>
            <person name="Pangilinan J."/>
            <person name="Ruiz-Duenas F.J."/>
            <person name="Barrasa J.M."/>
            <person name="Sanchez-Garcia M."/>
            <person name="Camarero S."/>
            <person name="Miyauchi S."/>
            <person name="Serrano A."/>
            <person name="Linde D."/>
            <person name="Babiker R."/>
            <person name="Drula E."/>
            <person name="Ayuso-Fernandez I."/>
            <person name="Pacheco R."/>
            <person name="Padilla G."/>
            <person name="Ferreira P."/>
            <person name="Barriuso J."/>
            <person name="Kellner H."/>
            <person name="Castanera R."/>
            <person name="Alfaro M."/>
            <person name="Ramirez L."/>
            <person name="Pisabarro A.G."/>
            <person name="Kuo A."/>
            <person name="Tritt A."/>
            <person name="Lipzen A."/>
            <person name="He G."/>
            <person name="Yan M."/>
            <person name="Ng V."/>
            <person name="Cullen D."/>
            <person name="Martin F."/>
            <person name="Rosso M.-N."/>
            <person name="Henrissat B."/>
            <person name="Hibbett D."/>
            <person name="Martinez A.T."/>
            <person name="Grigoriev I.V."/>
        </authorList>
    </citation>
    <scope>NUCLEOTIDE SEQUENCE</scope>
    <source>
        <strain evidence="2">AH 40177</strain>
    </source>
</reference>
<sequence>MRFFSLLTAFASVSSVVLVNGQSDGTSSADLSTPSGVSAFTTNVVQGALSGLLTSENCYGAPIPPWEPKSQPGWYYGQNPQNVIGYIIPWLLDELICFILELLPFGFHCPNPHAPPPPPTSPWVQTFYNLTGATQASDYMTYGLVDTIADCEAMCLSVSGCAFVNSYDDVNGKNGSPLLTCSLFSTCHNSSDADNRGGQTQPSGLVDFITNSNGFCYEPSN</sequence>
<dbReference type="EMBL" id="JADNRY010000001">
    <property type="protein sequence ID" value="KAF9078775.1"/>
    <property type="molecule type" value="Genomic_DNA"/>
</dbReference>
<dbReference type="OrthoDB" id="271448at2759"/>
<dbReference type="Proteomes" id="UP000772434">
    <property type="component" value="Unassembled WGS sequence"/>
</dbReference>
<gene>
    <name evidence="2" type="ORF">BDP27DRAFT_1206756</name>
</gene>
<accession>A0A9P5QD10</accession>
<evidence type="ECO:0008006" key="4">
    <source>
        <dbReference type="Google" id="ProtNLM"/>
    </source>
</evidence>
<organism evidence="2 3">
    <name type="scientific">Rhodocollybia butyracea</name>
    <dbReference type="NCBI Taxonomy" id="206335"/>
    <lineage>
        <taxon>Eukaryota</taxon>
        <taxon>Fungi</taxon>
        <taxon>Dikarya</taxon>
        <taxon>Basidiomycota</taxon>
        <taxon>Agaricomycotina</taxon>
        <taxon>Agaricomycetes</taxon>
        <taxon>Agaricomycetidae</taxon>
        <taxon>Agaricales</taxon>
        <taxon>Marasmiineae</taxon>
        <taxon>Omphalotaceae</taxon>
        <taxon>Rhodocollybia</taxon>
    </lineage>
</organism>
<keyword evidence="1" id="KW-0732">Signal</keyword>